<evidence type="ECO:0000256" key="3">
    <source>
        <dbReference type="SAM" id="Phobius"/>
    </source>
</evidence>
<feature type="transmembrane region" description="Helical" evidence="3">
    <location>
        <begin position="21"/>
        <end position="42"/>
    </location>
</feature>
<keyword evidence="2" id="KW-0378">Hydrolase</keyword>
<dbReference type="SUPFAM" id="SSF53474">
    <property type="entry name" value="alpha/beta-Hydrolases"/>
    <property type="match status" value="1"/>
</dbReference>
<evidence type="ECO:0000313" key="6">
    <source>
        <dbReference type="Proteomes" id="UP000070539"/>
    </source>
</evidence>
<gene>
    <name evidence="5" type="ORF">CLNEO_14060</name>
</gene>
<reference evidence="5 6" key="1">
    <citation type="submission" date="2016-01" db="EMBL/GenBank/DDBJ databases">
        <title>Genome sequence of Clostridium neopropionicum X4, DSM-3847.</title>
        <authorList>
            <person name="Poehlein A."/>
            <person name="Beck M.H."/>
            <person name="Bengelsdorf F.R."/>
            <person name="Daniel R."/>
            <person name="Duerre P."/>
        </authorList>
    </citation>
    <scope>NUCLEOTIDE SEQUENCE [LARGE SCALE GENOMIC DNA]</scope>
    <source>
        <strain evidence="5 6">DSM-3847</strain>
    </source>
</reference>
<dbReference type="PRINTS" id="PR00793">
    <property type="entry name" value="PROAMNOPTASE"/>
</dbReference>
<evidence type="ECO:0000313" key="5">
    <source>
        <dbReference type="EMBL" id="KXL53435.1"/>
    </source>
</evidence>
<dbReference type="Pfam" id="PF00561">
    <property type="entry name" value="Abhydrolase_1"/>
    <property type="match status" value="1"/>
</dbReference>
<comment type="similarity">
    <text evidence="1">Belongs to the peptidase S33 family.</text>
</comment>
<evidence type="ECO:0000259" key="4">
    <source>
        <dbReference type="Pfam" id="PF00561"/>
    </source>
</evidence>
<evidence type="ECO:0000256" key="2">
    <source>
        <dbReference type="ARBA" id="ARBA00022801"/>
    </source>
</evidence>
<accession>A0A136WG08</accession>
<keyword evidence="3" id="KW-1133">Transmembrane helix</keyword>
<dbReference type="EMBL" id="LRVM01000003">
    <property type="protein sequence ID" value="KXL53435.1"/>
    <property type="molecule type" value="Genomic_DNA"/>
</dbReference>
<sequence>MMKAGKIKLRPLFPIKKKIKMVVCIILGMILTVIVLCLVVLVKMSPGKIKQMTDEKGRKLEKSIAEKSFVKINDVTMGMIIKSKDISNPVLLFVHVGPGMPEFFLTENYPTGLEDYFTVVWWDQRGAGLSYHSDMDKTALTVDQYIEDTIAVTNYLRDRFGQEKIYLMAHSWGTYFGIQTVQKSPELYNAYIAVGQVTNQDASERRAHEYMLEYYEKVGNKKALKTLERNDVASAGYHKIRDAFMHSAGIGTARNMKSVVSGIVFTSFTNKEYTLAEKINLWRGKLLLNQNDQLKMEDDLREKVTSLDVPVYFFSGKYDYTVNYKMAEDYLAELDAPIKGFYLFENSAHSPIFEEPEKIARIIKDDVLSNTNSHADIK</sequence>
<name>A0A136WG08_9FIRM</name>
<dbReference type="InterPro" id="IPR029058">
    <property type="entry name" value="AB_hydrolase_fold"/>
</dbReference>
<dbReference type="STRING" id="36847.CLNEO_14060"/>
<dbReference type="AlphaFoldDB" id="A0A136WG08"/>
<proteinExistence type="inferred from homology"/>
<organism evidence="5 6">
    <name type="scientific">Anaerotignum neopropionicum</name>
    <dbReference type="NCBI Taxonomy" id="36847"/>
    <lineage>
        <taxon>Bacteria</taxon>
        <taxon>Bacillati</taxon>
        <taxon>Bacillota</taxon>
        <taxon>Clostridia</taxon>
        <taxon>Lachnospirales</taxon>
        <taxon>Anaerotignaceae</taxon>
        <taxon>Anaerotignum</taxon>
    </lineage>
</organism>
<feature type="domain" description="AB hydrolase-1" evidence="4">
    <location>
        <begin position="89"/>
        <end position="356"/>
    </location>
</feature>
<dbReference type="InterPro" id="IPR002410">
    <property type="entry name" value="Peptidase_S33"/>
</dbReference>
<dbReference type="PATRIC" id="fig|36847.3.peg.1631"/>
<dbReference type="GO" id="GO:0006508">
    <property type="term" value="P:proteolysis"/>
    <property type="evidence" value="ECO:0007669"/>
    <property type="project" value="InterPro"/>
</dbReference>
<evidence type="ECO:0000256" key="1">
    <source>
        <dbReference type="ARBA" id="ARBA00010088"/>
    </source>
</evidence>
<keyword evidence="3" id="KW-0812">Transmembrane</keyword>
<dbReference type="RefSeq" id="WP_242864180.1">
    <property type="nucleotide sequence ID" value="NZ_LRVM01000003.1"/>
</dbReference>
<comment type="caution">
    <text evidence="5">The sequence shown here is derived from an EMBL/GenBank/DDBJ whole genome shotgun (WGS) entry which is preliminary data.</text>
</comment>
<dbReference type="Proteomes" id="UP000070539">
    <property type="component" value="Unassembled WGS sequence"/>
</dbReference>
<keyword evidence="6" id="KW-1185">Reference proteome</keyword>
<dbReference type="InterPro" id="IPR000073">
    <property type="entry name" value="AB_hydrolase_1"/>
</dbReference>
<dbReference type="GO" id="GO:0004177">
    <property type="term" value="F:aminopeptidase activity"/>
    <property type="evidence" value="ECO:0007669"/>
    <property type="project" value="UniProtKB-EC"/>
</dbReference>
<dbReference type="Gene3D" id="3.40.50.1820">
    <property type="entry name" value="alpha/beta hydrolase"/>
    <property type="match status" value="1"/>
</dbReference>
<keyword evidence="3" id="KW-0472">Membrane</keyword>
<dbReference type="PANTHER" id="PTHR43329">
    <property type="entry name" value="EPOXIDE HYDROLASE"/>
    <property type="match status" value="1"/>
</dbReference>
<protein>
    <submittedName>
        <fullName evidence="5">Short chain dehydrogenase</fullName>
    </submittedName>
</protein>